<proteinExistence type="predicted"/>
<sequence length="915" mass="101183">MKYSFIVIACLMHGFLFAQFEAANWYFGENAGIHFNSSTGEVTALTDGKINTYEGSSSISDEDGNLLFYTDGTTVYNRNHEVMENGYFLYGNSSSTQSAIVVPFPGNDNLFYIFTVDTVISNSDTSEGFNYSIVDITENGGLGRVTLKNQNLLSYSSEKLSAVVRDCETESIWVITLSTATGNDDGSQFDTFYAYSINDQTIDTTPVKSIVISGVTERRGALKLSPDGTKLVSANVGDGLFLYDFDTDTGTVSNQQELSIKTTTSNQSYGAEFSSNNRYLYIHASNDFNGNGSDIASNHRSSLIQYDIEALNISDSQVTLDNRNLFRGALQLGPDGKIYRALASTYDIGLPYLGVIENPNAAGTDANYNHNAIDLGGNNSTQGLPPFIQSFFNQKIDIIHASDGVETSILPLCVGETYTLRAEEITNADYYWTYNGDQIANQTEPWTMEANKEGVYRVLITPESATICELIEGEAYVTFYDIPVANPTSDINTICDVGNDGTETIDLTINEAETLGSQSDQDYQVVYFETLVDAESDTNQISTPSNYTNLFEEQDIYARVENLGNTNCYAVTSFTIKLIGTPQLETQDITQCDMSSPYNDGLTIFNLNDAVVSFDTDVLFYDTNPETTSSASPITSPNAFANTIENQIIYVRATNTNTGCYTDQSFSLISIDAEITIETAYYCTDTEVYLNAGVSASEMNNYTYQWLLNDTVISGATSYDYNVFPNGSYSVVITDKTTNCVELKTYNLEESGSATITDIKVEDLRDINTVTVSTTGLGNYEYALFKDGDPYTAYQSSNYFTNVYPGHYIVKVKDVKNNCGISEANVDILGFPKFFTPNGDGYHDTWKIDNESQTLVLRSTILIFNRYGQLVKELRTTDEGWDGTQNGTPLPSDDYWFTLTLEDGRTFKSHFSLKR</sequence>
<accession>A0A9X0YLV8</accession>
<dbReference type="OrthoDB" id="9765926at2"/>
<dbReference type="InterPro" id="IPR026341">
    <property type="entry name" value="T9SS_type_B"/>
</dbReference>
<evidence type="ECO:0000313" key="2">
    <source>
        <dbReference type="EMBL" id="MBP1839609.1"/>
    </source>
</evidence>
<evidence type="ECO:0000313" key="4">
    <source>
        <dbReference type="Proteomes" id="UP001138672"/>
    </source>
</evidence>
<dbReference type="EMBL" id="JAUSUU010000003">
    <property type="protein sequence ID" value="MDQ0334913.1"/>
    <property type="molecule type" value="Genomic_DNA"/>
</dbReference>
<keyword evidence="5" id="KW-1185">Reference proteome</keyword>
<name>A0A9X0YLV8_9FLAO</name>
<dbReference type="Proteomes" id="UP001231587">
    <property type="component" value="Unassembled WGS sequence"/>
</dbReference>
<dbReference type="NCBIfam" id="TIGR04131">
    <property type="entry name" value="Bac_Flav_CTERM"/>
    <property type="match status" value="1"/>
</dbReference>
<dbReference type="EMBL" id="JAGGJQ010000003">
    <property type="protein sequence ID" value="MBP1839609.1"/>
    <property type="molecule type" value="Genomic_DNA"/>
</dbReference>
<evidence type="ECO:0000313" key="5">
    <source>
        <dbReference type="Proteomes" id="UP001231587"/>
    </source>
</evidence>
<dbReference type="SUPFAM" id="SSF82171">
    <property type="entry name" value="DPP6 N-terminal domain-like"/>
    <property type="match status" value="1"/>
</dbReference>
<gene>
    <name evidence="2" type="ORF">J2Z56_001520</name>
    <name evidence="3" type="ORF">J2Z57_001346</name>
</gene>
<comment type="caution">
    <text evidence="2">The sequence shown here is derived from an EMBL/GenBank/DDBJ whole genome shotgun (WGS) entry which is preliminary data.</text>
</comment>
<feature type="chain" id="PRO_5040756971" evidence="1">
    <location>
        <begin position="19"/>
        <end position="915"/>
    </location>
</feature>
<reference evidence="2" key="1">
    <citation type="submission" date="2021-03" db="EMBL/GenBank/DDBJ databases">
        <title>Genomic Encyclopedia of Type Strains, Phase IV (KMG-IV): sequencing the most valuable type-strain genomes for metagenomic binning, comparative biology and taxonomic classification.</title>
        <authorList>
            <person name="Goeker M."/>
        </authorList>
    </citation>
    <scope>NUCLEOTIDE SEQUENCE</scope>
    <source>
        <strain evidence="2">DSM 15523</strain>
        <strain evidence="3 5">DSM 16476</strain>
    </source>
</reference>
<keyword evidence="1" id="KW-0732">Signal</keyword>
<organism evidence="2 4">
    <name type="scientific">Formosa algae</name>
    <dbReference type="NCBI Taxonomy" id="225843"/>
    <lineage>
        <taxon>Bacteria</taxon>
        <taxon>Pseudomonadati</taxon>
        <taxon>Bacteroidota</taxon>
        <taxon>Flavobacteriia</taxon>
        <taxon>Flavobacteriales</taxon>
        <taxon>Flavobacteriaceae</taxon>
        <taxon>Formosa</taxon>
    </lineage>
</organism>
<protein>
    <submittedName>
        <fullName evidence="2">Gliding motility-associated-like protein</fullName>
    </submittedName>
</protein>
<feature type="signal peptide" evidence="1">
    <location>
        <begin position="1"/>
        <end position="18"/>
    </location>
</feature>
<evidence type="ECO:0000313" key="3">
    <source>
        <dbReference type="EMBL" id="MDQ0334913.1"/>
    </source>
</evidence>
<dbReference type="Pfam" id="PF13585">
    <property type="entry name" value="CHU_C"/>
    <property type="match status" value="1"/>
</dbReference>
<dbReference type="RefSeq" id="WP_057781387.1">
    <property type="nucleotide sequence ID" value="NZ_JAGGJQ010000003.1"/>
</dbReference>
<evidence type="ECO:0000256" key="1">
    <source>
        <dbReference type="SAM" id="SignalP"/>
    </source>
</evidence>
<dbReference type="AlphaFoldDB" id="A0A9X0YLV8"/>
<dbReference type="Proteomes" id="UP001138672">
    <property type="component" value="Unassembled WGS sequence"/>
</dbReference>